<evidence type="ECO:0000313" key="2">
    <source>
        <dbReference type="Proteomes" id="UP000541444"/>
    </source>
</evidence>
<sequence>SLSLSSPNRILSSPPSLVDFFVDSLPRSPPFSLEFMIIWCIVDLRSVIIADVGRWR</sequence>
<evidence type="ECO:0000313" key="1">
    <source>
        <dbReference type="EMBL" id="KAF6142427.1"/>
    </source>
</evidence>
<dbReference type="EMBL" id="JACGCM010002260">
    <property type="protein sequence ID" value="KAF6142427.1"/>
    <property type="molecule type" value="Genomic_DNA"/>
</dbReference>
<comment type="caution">
    <text evidence="1">The sequence shown here is derived from an EMBL/GenBank/DDBJ whole genome shotgun (WGS) entry which is preliminary data.</text>
</comment>
<name>A0A7J7LIE9_9MAGN</name>
<protein>
    <submittedName>
        <fullName evidence="1">Uncharacterized protein</fullName>
    </submittedName>
</protein>
<dbReference type="Proteomes" id="UP000541444">
    <property type="component" value="Unassembled WGS sequence"/>
</dbReference>
<reference evidence="1 2" key="1">
    <citation type="journal article" date="2020" name="IScience">
        <title>Genome Sequencing of the Endangered Kingdonia uniflora (Circaeasteraceae, Ranunculales) Reveals Potential Mechanisms of Evolutionary Specialization.</title>
        <authorList>
            <person name="Sun Y."/>
            <person name="Deng T."/>
            <person name="Zhang A."/>
            <person name="Moore M.J."/>
            <person name="Landis J.B."/>
            <person name="Lin N."/>
            <person name="Zhang H."/>
            <person name="Zhang X."/>
            <person name="Huang J."/>
            <person name="Zhang X."/>
            <person name="Sun H."/>
            <person name="Wang H."/>
        </authorList>
    </citation>
    <scope>NUCLEOTIDE SEQUENCE [LARGE SCALE GENOMIC DNA]</scope>
    <source>
        <strain evidence="1">TB1705</strain>
        <tissue evidence="1">Leaf</tissue>
    </source>
</reference>
<feature type="non-terminal residue" evidence="1">
    <location>
        <position position="56"/>
    </location>
</feature>
<proteinExistence type="predicted"/>
<organism evidence="1 2">
    <name type="scientific">Kingdonia uniflora</name>
    <dbReference type="NCBI Taxonomy" id="39325"/>
    <lineage>
        <taxon>Eukaryota</taxon>
        <taxon>Viridiplantae</taxon>
        <taxon>Streptophyta</taxon>
        <taxon>Embryophyta</taxon>
        <taxon>Tracheophyta</taxon>
        <taxon>Spermatophyta</taxon>
        <taxon>Magnoliopsida</taxon>
        <taxon>Ranunculales</taxon>
        <taxon>Circaeasteraceae</taxon>
        <taxon>Kingdonia</taxon>
    </lineage>
</organism>
<gene>
    <name evidence="1" type="ORF">GIB67_033854</name>
</gene>
<keyword evidence="2" id="KW-1185">Reference proteome</keyword>
<dbReference type="AlphaFoldDB" id="A0A7J7LIE9"/>
<accession>A0A7J7LIE9</accession>